<feature type="compositionally biased region" description="Basic and acidic residues" evidence="2">
    <location>
        <begin position="371"/>
        <end position="381"/>
    </location>
</feature>
<feature type="domain" description="NAD(P)-binding" evidence="3">
    <location>
        <begin position="882"/>
        <end position="1197"/>
    </location>
</feature>
<gene>
    <name evidence="4" type="ORF">Fot_43627</name>
</gene>
<dbReference type="Pfam" id="PF16363">
    <property type="entry name" value="GDP_Man_Dehyd"/>
    <property type="match status" value="1"/>
</dbReference>
<evidence type="ECO:0000259" key="3">
    <source>
        <dbReference type="Pfam" id="PF16363"/>
    </source>
</evidence>
<feature type="compositionally biased region" description="Basic residues" evidence="2">
    <location>
        <begin position="358"/>
        <end position="370"/>
    </location>
</feature>
<sequence>MVGSDGKDYKDFTDAASSSSISDNTLFDASQYMFFGKDIVDEVELGGFEHEEVGVPVIGSRFGGGEDELHEYHLFDKDEGSGIGSLSDIDDLATTFAKLNKAVSGPRHPGVIGDRGSGSFSRESSSAAEWAQEPEFPDWLDRHLSDSECYDESKSWSSQPHLSSLQLPESKPLYRTSSYPLQLQQLQHVSSEPILVPKSSFTSFPPPGSQQASLNNSNYLNISSLSGGPQSPFSVPNNSTLSNSALHLPGTSHGFHYNTNMTHLTSPSITHNPRLQNFWTSHAGLLHGDHSLLLNNILQQQYQNGSLSPQLLSQQQHRLHLQAQPALSHFSPLRSQIYNTFPSPSHLSKYDKRESKPKSAKGKHSVRFSHHGSDSTSHRTDSSLPQFRSKYMTAEEIESILKIQHATNHGNDPYIDDYYHQARLAKKSAETRSKYRFCPSHPRDQSSRSRNSAESQPHLHVDSLGRVCFSSIRRPCPLLEVDPPPSACGDGGAEPKISDKPLEKEPMLAARVTIEDGLCLLLDVDDIDRLLQFSQPQDGGSQLRRKRQILLEGLAASLQLVDPLGKSGNSVGLAAKDDIVFLRIVSHSKGQKLISRFLQLIFPGSELVRIVCMAIFRHLRFLFGGLPSDASEAESINNLAKTVSMCVTGMDLNSLSACLAAVVCSLEQPPLRPLGSPAGDGASFVLKSVLERATHLLRDPKAASNFSMPNPALWQASFDAFFSLLTKYCASKYDSIVQSIFTQGQPNTEVICSEAARAVSKEMPVELLRASLPHTDERQRKLLLNFAQRSMPVTGYNTHGGSSGQINPESVREILRRDLHLLLLNRFRGMDFMETKRRSNFTRKILLAAGITALLIFLLKRAPGTSTSTKFSQHEPGVTHVLVTGGAGYIGSHAVLRLLKDSYRVTIVDNLSRGNMGAVKILQELYPEPGRLQFIYADLGDAASVNKVFSENAFDAVMHFAAVAYVGESTAEPLRYYHNITSNTLLIVKAMATHGVKTLIYSSTCATYGEPEKMPITEVTPQAPINPYGKAKKMAEDIILDFSKTSDMAVMILRYFNVIGSDPEGRLGEAPRPELREQGRISGACFDAARGIISGLKIRGTDYSTPDGTCVRDYIDVTDLIDAHVKALAHAKPSKVGIYNVGTGKGSSVKQFVEACKKATGVAIKVDYLSRRPGDYAEVYSDPSKIKNELNWTARFTNLEESLAVAWRWQKTHRNGYNN</sequence>
<dbReference type="PANTHER" id="PTHR21551">
    <property type="entry name" value="TOPOISOMERASE II-ASSOCIATED PROTEIN PAT1"/>
    <property type="match status" value="1"/>
</dbReference>
<evidence type="ECO:0000313" key="4">
    <source>
        <dbReference type="EMBL" id="KAL2482183.1"/>
    </source>
</evidence>
<feature type="region of interest" description="Disordered" evidence="2">
    <location>
        <begin position="107"/>
        <end position="133"/>
    </location>
</feature>
<dbReference type="PANTHER" id="PTHR21551:SF24">
    <property type="entry name" value="PROTEIN PAT1 HOMOLOG 2"/>
    <property type="match status" value="1"/>
</dbReference>
<dbReference type="EMBL" id="JBFOLJ010000013">
    <property type="protein sequence ID" value="KAL2482183.1"/>
    <property type="molecule type" value="Genomic_DNA"/>
</dbReference>
<feature type="compositionally biased region" description="Low complexity" evidence="2">
    <location>
        <begin position="117"/>
        <end position="129"/>
    </location>
</feature>
<evidence type="ECO:0000256" key="2">
    <source>
        <dbReference type="SAM" id="MobiDB-lite"/>
    </source>
</evidence>
<keyword evidence="5" id="KW-1185">Reference proteome</keyword>
<dbReference type="InterPro" id="IPR016040">
    <property type="entry name" value="NAD(P)-bd_dom"/>
</dbReference>
<reference evidence="5" key="1">
    <citation type="submission" date="2024-07" db="EMBL/GenBank/DDBJ databases">
        <title>Two chromosome-level genome assemblies of Korean endemic species Abeliophyllum distichum and Forsythia ovata (Oleaceae).</title>
        <authorList>
            <person name="Jang H."/>
        </authorList>
    </citation>
    <scope>NUCLEOTIDE SEQUENCE [LARGE SCALE GENOMIC DNA]</scope>
</reference>
<feature type="region of interest" description="Disordered" evidence="2">
    <location>
        <begin position="430"/>
        <end position="458"/>
    </location>
</feature>
<dbReference type="SUPFAM" id="SSF51735">
    <property type="entry name" value="NAD(P)-binding Rossmann-fold domains"/>
    <property type="match status" value="1"/>
</dbReference>
<dbReference type="Gene3D" id="3.90.25.10">
    <property type="entry name" value="UDP-galactose 4-epimerase, domain 1"/>
    <property type="match status" value="1"/>
</dbReference>
<protein>
    <submittedName>
        <fullName evidence="4">NAD(P)-binding domain-containing protein</fullName>
    </submittedName>
</protein>
<dbReference type="NCBIfam" id="TIGR01179">
    <property type="entry name" value="galE"/>
    <property type="match status" value="1"/>
</dbReference>
<dbReference type="Gene3D" id="3.40.50.720">
    <property type="entry name" value="NAD(P)-binding Rossmann-like Domain"/>
    <property type="match status" value="1"/>
</dbReference>
<feature type="region of interest" description="Disordered" evidence="2">
    <location>
        <begin position="341"/>
        <end position="386"/>
    </location>
</feature>
<organism evidence="4 5">
    <name type="scientific">Forsythia ovata</name>
    <dbReference type="NCBI Taxonomy" id="205694"/>
    <lineage>
        <taxon>Eukaryota</taxon>
        <taxon>Viridiplantae</taxon>
        <taxon>Streptophyta</taxon>
        <taxon>Embryophyta</taxon>
        <taxon>Tracheophyta</taxon>
        <taxon>Spermatophyta</taxon>
        <taxon>Magnoliopsida</taxon>
        <taxon>eudicotyledons</taxon>
        <taxon>Gunneridae</taxon>
        <taxon>Pentapetalae</taxon>
        <taxon>asterids</taxon>
        <taxon>lamiids</taxon>
        <taxon>Lamiales</taxon>
        <taxon>Oleaceae</taxon>
        <taxon>Forsythieae</taxon>
        <taxon>Forsythia</taxon>
    </lineage>
</organism>
<dbReference type="InterPro" id="IPR005886">
    <property type="entry name" value="UDP_G4E"/>
</dbReference>
<dbReference type="AlphaFoldDB" id="A0ABD1R351"/>
<comment type="similarity">
    <text evidence="1">Belongs to the NAD(P)-dependent epimerase/dehydratase family.</text>
</comment>
<dbReference type="InterPro" id="IPR039900">
    <property type="entry name" value="Pat1-like"/>
</dbReference>
<dbReference type="InterPro" id="IPR036291">
    <property type="entry name" value="NAD(P)-bd_dom_sf"/>
</dbReference>
<accession>A0ABD1R351</accession>
<dbReference type="Proteomes" id="UP001604277">
    <property type="component" value="Unassembled WGS sequence"/>
</dbReference>
<proteinExistence type="inferred from homology"/>
<name>A0ABD1R351_9LAMI</name>
<comment type="caution">
    <text evidence="4">The sequence shown here is derived from an EMBL/GenBank/DDBJ whole genome shotgun (WGS) entry which is preliminary data.</text>
</comment>
<evidence type="ECO:0000256" key="1">
    <source>
        <dbReference type="ARBA" id="ARBA00007637"/>
    </source>
</evidence>
<feature type="compositionally biased region" description="Basic and acidic residues" evidence="2">
    <location>
        <begin position="348"/>
        <end position="357"/>
    </location>
</feature>
<evidence type="ECO:0000313" key="5">
    <source>
        <dbReference type="Proteomes" id="UP001604277"/>
    </source>
</evidence>
<dbReference type="CDD" id="cd05247">
    <property type="entry name" value="UDP_G4E_1_SDR_e"/>
    <property type="match status" value="1"/>
</dbReference>